<dbReference type="EMBL" id="BAAAGS010000015">
    <property type="protein sequence ID" value="GAA0526489.1"/>
    <property type="molecule type" value="Genomic_DNA"/>
</dbReference>
<dbReference type="PANTHER" id="PTHR43464:SF19">
    <property type="entry name" value="UBIQUINONE BIOSYNTHESIS O-METHYLTRANSFERASE, MITOCHONDRIAL"/>
    <property type="match status" value="1"/>
</dbReference>
<evidence type="ECO:0000313" key="6">
    <source>
        <dbReference type="Proteomes" id="UP001500729"/>
    </source>
</evidence>
<evidence type="ECO:0000256" key="3">
    <source>
        <dbReference type="ARBA" id="ARBA00022691"/>
    </source>
</evidence>
<dbReference type="Proteomes" id="UP001500729">
    <property type="component" value="Unassembled WGS sequence"/>
</dbReference>
<reference evidence="5 6" key="1">
    <citation type="journal article" date="2019" name="Int. J. Syst. Evol. Microbiol.">
        <title>The Global Catalogue of Microorganisms (GCM) 10K type strain sequencing project: providing services to taxonomists for standard genome sequencing and annotation.</title>
        <authorList>
            <consortium name="The Broad Institute Genomics Platform"/>
            <consortium name="The Broad Institute Genome Sequencing Center for Infectious Disease"/>
            <person name="Wu L."/>
            <person name="Ma J."/>
        </authorList>
    </citation>
    <scope>NUCLEOTIDE SEQUENCE [LARGE SCALE GENOMIC DNA]</scope>
    <source>
        <strain evidence="5 6">JCM 10303</strain>
    </source>
</reference>
<feature type="domain" description="Methyltransferase" evidence="4">
    <location>
        <begin position="65"/>
        <end position="157"/>
    </location>
</feature>
<dbReference type="InterPro" id="IPR029063">
    <property type="entry name" value="SAM-dependent_MTases_sf"/>
</dbReference>
<dbReference type="RefSeq" id="WP_009943869.1">
    <property type="nucleotide sequence ID" value="NZ_BAAAGS010000015.1"/>
</dbReference>
<dbReference type="GO" id="GO:0032259">
    <property type="term" value="P:methylation"/>
    <property type="evidence" value="ECO:0007669"/>
    <property type="project" value="UniProtKB-KW"/>
</dbReference>
<keyword evidence="3" id="KW-0949">S-adenosyl-L-methionine</keyword>
<dbReference type="Gene3D" id="3.40.50.150">
    <property type="entry name" value="Vaccinia Virus protein VP39"/>
    <property type="match status" value="1"/>
</dbReference>
<protein>
    <submittedName>
        <fullName evidence="5">Methyltransferase domain-containing protein</fullName>
    </submittedName>
</protein>
<evidence type="ECO:0000259" key="4">
    <source>
        <dbReference type="Pfam" id="PF13649"/>
    </source>
</evidence>
<comment type="caution">
    <text evidence="5">The sequence shown here is derived from an EMBL/GenBank/DDBJ whole genome shotgun (WGS) entry which is preliminary data.</text>
</comment>
<name>A0ABN1CUI3_SACER</name>
<proteinExistence type="predicted"/>
<keyword evidence="6" id="KW-1185">Reference proteome</keyword>
<evidence type="ECO:0000256" key="2">
    <source>
        <dbReference type="ARBA" id="ARBA00022679"/>
    </source>
</evidence>
<organism evidence="5 6">
    <name type="scientific">Saccharopolyspora erythraea</name>
    <name type="common">Streptomyces erythraeus</name>
    <dbReference type="NCBI Taxonomy" id="1836"/>
    <lineage>
        <taxon>Bacteria</taxon>
        <taxon>Bacillati</taxon>
        <taxon>Actinomycetota</taxon>
        <taxon>Actinomycetes</taxon>
        <taxon>Pseudonocardiales</taxon>
        <taxon>Pseudonocardiaceae</taxon>
        <taxon>Saccharopolyspora</taxon>
    </lineage>
</organism>
<dbReference type="GO" id="GO:0008168">
    <property type="term" value="F:methyltransferase activity"/>
    <property type="evidence" value="ECO:0007669"/>
    <property type="project" value="UniProtKB-KW"/>
</dbReference>
<dbReference type="CDD" id="cd02440">
    <property type="entry name" value="AdoMet_MTases"/>
    <property type="match status" value="1"/>
</dbReference>
<dbReference type="Pfam" id="PF13649">
    <property type="entry name" value="Methyltransf_25"/>
    <property type="match status" value="1"/>
</dbReference>
<evidence type="ECO:0000313" key="5">
    <source>
        <dbReference type="EMBL" id="GAA0526489.1"/>
    </source>
</evidence>
<keyword evidence="1 5" id="KW-0489">Methyltransferase</keyword>
<dbReference type="InterPro" id="IPR041698">
    <property type="entry name" value="Methyltransf_25"/>
</dbReference>
<dbReference type="SUPFAM" id="SSF53335">
    <property type="entry name" value="S-adenosyl-L-methionine-dependent methyltransferases"/>
    <property type="match status" value="1"/>
</dbReference>
<gene>
    <name evidence="5" type="ORF">GCM10009533_27260</name>
</gene>
<accession>A0ABN1CUI3</accession>
<evidence type="ECO:0000256" key="1">
    <source>
        <dbReference type="ARBA" id="ARBA00022603"/>
    </source>
</evidence>
<keyword evidence="2" id="KW-0808">Transferase</keyword>
<dbReference type="PANTHER" id="PTHR43464">
    <property type="entry name" value="METHYLTRANSFERASE"/>
    <property type="match status" value="1"/>
</dbReference>
<sequence length="225" mass="24084">MADIEEHTRRLAAESLSSDDPTGWFERLYAQAERGETAVPWDRGAPHQLLAEWSAGLRGEGRRALVVGCGYGADAEHLAGLGFRTDAFDVSATAVDGARRRFPGSPVHYAVADLLEPPGERAGAYDLVVESLTVQSLPDTLRGQAIAAVRRFVAPGGTLLVIASARGEGPVEGPPWPLTRAEVESFSGEDLQAARIEAIPAEADPAVVRWRAEFRRSDRPASSTS</sequence>